<dbReference type="EMBL" id="JAVFWL010000001">
    <property type="protein sequence ID" value="KAK6730844.1"/>
    <property type="molecule type" value="Genomic_DNA"/>
</dbReference>
<dbReference type="Proteomes" id="UP001303046">
    <property type="component" value="Unassembled WGS sequence"/>
</dbReference>
<keyword evidence="1" id="KW-0732">Signal</keyword>
<evidence type="ECO:0000313" key="3">
    <source>
        <dbReference type="Proteomes" id="UP001303046"/>
    </source>
</evidence>
<protein>
    <submittedName>
        <fullName evidence="2">Uncharacterized protein</fullName>
    </submittedName>
</protein>
<feature type="chain" id="PRO_5046189011" evidence="1">
    <location>
        <begin position="25"/>
        <end position="177"/>
    </location>
</feature>
<feature type="signal peptide" evidence="1">
    <location>
        <begin position="1"/>
        <end position="24"/>
    </location>
</feature>
<comment type="caution">
    <text evidence="2">The sequence shown here is derived from an EMBL/GenBank/DDBJ whole genome shotgun (WGS) entry which is preliminary data.</text>
</comment>
<name>A0ABR1BZV7_NECAM</name>
<evidence type="ECO:0000256" key="1">
    <source>
        <dbReference type="SAM" id="SignalP"/>
    </source>
</evidence>
<gene>
    <name evidence="2" type="primary">Necator_chrI.g3488</name>
    <name evidence="2" type="ORF">RB195_007359</name>
</gene>
<reference evidence="2 3" key="1">
    <citation type="submission" date="2023-08" db="EMBL/GenBank/DDBJ databases">
        <title>A Necator americanus chromosomal reference genome.</title>
        <authorList>
            <person name="Ilik V."/>
            <person name="Petrzelkova K.J."/>
            <person name="Pardy F."/>
            <person name="Fuh T."/>
            <person name="Niatou-Singa F.S."/>
            <person name="Gouil Q."/>
            <person name="Baker L."/>
            <person name="Ritchie M.E."/>
            <person name="Jex A.R."/>
            <person name="Gazzola D."/>
            <person name="Li H."/>
            <person name="Toshio Fujiwara R."/>
            <person name="Zhan B."/>
            <person name="Aroian R.V."/>
            <person name="Pafco B."/>
            <person name="Schwarz E.M."/>
        </authorList>
    </citation>
    <scope>NUCLEOTIDE SEQUENCE [LARGE SCALE GENOMIC DNA]</scope>
    <source>
        <strain evidence="2 3">Aroian</strain>
        <tissue evidence="2">Whole animal</tissue>
    </source>
</reference>
<organism evidence="2 3">
    <name type="scientific">Necator americanus</name>
    <name type="common">Human hookworm</name>
    <dbReference type="NCBI Taxonomy" id="51031"/>
    <lineage>
        <taxon>Eukaryota</taxon>
        <taxon>Metazoa</taxon>
        <taxon>Ecdysozoa</taxon>
        <taxon>Nematoda</taxon>
        <taxon>Chromadorea</taxon>
        <taxon>Rhabditida</taxon>
        <taxon>Rhabditina</taxon>
        <taxon>Rhabditomorpha</taxon>
        <taxon>Strongyloidea</taxon>
        <taxon>Ancylostomatidae</taxon>
        <taxon>Bunostominae</taxon>
        <taxon>Necator</taxon>
    </lineage>
</organism>
<sequence>MAGHTSTFMRCLLVKFAVLAVCSAYPYLLDPDYELSDVIVSKRAFDRLEGNEFGLLKRALNKRAFDRLDMADFGLRRKRAFDRIARAEFGLTGLRRKRSSDLSTSNEEFGLRRRRALDRIGGSEFGLIKRSVDPHLSREELINDLADSIVSLHEDSALHGPKLVVFPVPTEERESNR</sequence>
<evidence type="ECO:0000313" key="2">
    <source>
        <dbReference type="EMBL" id="KAK6730844.1"/>
    </source>
</evidence>
<keyword evidence="3" id="KW-1185">Reference proteome</keyword>
<proteinExistence type="predicted"/>
<accession>A0ABR1BZV7</accession>